<proteinExistence type="predicted"/>
<name>A0A1M5L7M8_STRHI</name>
<feature type="compositionally biased region" description="Pro residues" evidence="1">
    <location>
        <begin position="227"/>
        <end position="243"/>
    </location>
</feature>
<organism evidence="2 3">
    <name type="scientific">Streptoalloteichus hindustanus</name>
    <dbReference type="NCBI Taxonomy" id="2017"/>
    <lineage>
        <taxon>Bacteria</taxon>
        <taxon>Bacillati</taxon>
        <taxon>Actinomycetota</taxon>
        <taxon>Actinomycetes</taxon>
        <taxon>Pseudonocardiales</taxon>
        <taxon>Pseudonocardiaceae</taxon>
        <taxon>Streptoalloteichus</taxon>
    </lineage>
</organism>
<dbReference type="STRING" id="2017.SAMN05444320_11116"/>
<evidence type="ECO:0000313" key="2">
    <source>
        <dbReference type="EMBL" id="SHG61047.1"/>
    </source>
</evidence>
<gene>
    <name evidence="2" type="ORF">SAMN05444320_11116</name>
</gene>
<dbReference type="Gene3D" id="1.20.1260.20">
    <property type="entry name" value="PPE superfamily"/>
    <property type="match status" value="1"/>
</dbReference>
<keyword evidence="3" id="KW-1185">Reference proteome</keyword>
<sequence>MAEKIAGTPRPAGWDAATIYRWFHEGKDVSQTTHPTSEQWRKIGEKYDAIKQMVDGSVRKHQGSWEGRAADAAGAAMSPLAAWAEEAKRVTEGVASRVGDQGSAFVDTKHRVEKPQDLPDKPFLNDYKPWTTDYDKAVSASKAVEAKNRQAVETYGTVTQHNVSTLPTFTPPPSINSNVSTSDLRQVDPGYRDHNVDSTRDVTRTTSVDRQSSDRFAPVDPRSVRPIGPPPPGPAVVDPPPARTDPSWGKPGQGGTDPGWRPGDHGGVRPPYPGPTPPTPVLPPGGGLRNPGGIPPRTPIRGGLPGQNPQGYPGGPGGGGRGLPGGGPGAGFGPRGSAGFGPGGLGGPGQAGPLGPGGSTGAGNFPSTARPLGMPEGNPANRGGPGMAGAPGAGAGRKEEDKEHQRPDYLLEDPDVYGDDRKVAPPVIGEFPPRN</sequence>
<accession>A0A1M5L7M8</accession>
<feature type="compositionally biased region" description="Gly residues" evidence="1">
    <location>
        <begin position="383"/>
        <end position="395"/>
    </location>
</feature>
<feature type="compositionally biased region" description="Basic and acidic residues" evidence="1">
    <location>
        <begin position="190"/>
        <end position="203"/>
    </location>
</feature>
<feature type="compositionally biased region" description="Polar residues" evidence="1">
    <location>
        <begin position="175"/>
        <end position="184"/>
    </location>
</feature>
<feature type="compositionally biased region" description="Pro residues" evidence="1">
    <location>
        <begin position="270"/>
        <end position="283"/>
    </location>
</feature>
<feature type="compositionally biased region" description="Gly residues" evidence="1">
    <location>
        <begin position="312"/>
        <end position="361"/>
    </location>
</feature>
<evidence type="ECO:0000256" key="1">
    <source>
        <dbReference type="SAM" id="MobiDB-lite"/>
    </source>
</evidence>
<dbReference type="AlphaFoldDB" id="A0A1M5L7M8"/>
<protein>
    <submittedName>
        <fullName evidence="2">PPE family protein</fullName>
    </submittedName>
</protein>
<dbReference type="EMBL" id="FQVN01000011">
    <property type="protein sequence ID" value="SHG61047.1"/>
    <property type="molecule type" value="Genomic_DNA"/>
</dbReference>
<dbReference type="SUPFAM" id="SSF140459">
    <property type="entry name" value="PE/PPE dimer-like"/>
    <property type="match status" value="1"/>
</dbReference>
<feature type="compositionally biased region" description="Basic and acidic residues" evidence="1">
    <location>
        <begin position="396"/>
        <end position="409"/>
    </location>
</feature>
<dbReference type="InterPro" id="IPR038332">
    <property type="entry name" value="PPE_sf"/>
</dbReference>
<feature type="region of interest" description="Disordered" evidence="1">
    <location>
        <begin position="163"/>
        <end position="435"/>
    </location>
</feature>
<feature type="compositionally biased region" description="Low complexity" evidence="1">
    <location>
        <begin position="299"/>
        <end position="311"/>
    </location>
</feature>
<evidence type="ECO:0000313" key="3">
    <source>
        <dbReference type="Proteomes" id="UP000184501"/>
    </source>
</evidence>
<reference evidence="2 3" key="1">
    <citation type="submission" date="2016-11" db="EMBL/GenBank/DDBJ databases">
        <authorList>
            <person name="Jaros S."/>
            <person name="Januszkiewicz K."/>
            <person name="Wedrychowicz H."/>
        </authorList>
    </citation>
    <scope>NUCLEOTIDE SEQUENCE [LARGE SCALE GENOMIC DNA]</scope>
    <source>
        <strain evidence="2 3">DSM 44523</strain>
    </source>
</reference>
<dbReference type="Proteomes" id="UP000184501">
    <property type="component" value="Unassembled WGS sequence"/>
</dbReference>